<protein>
    <recommendedName>
        <fullName evidence="7">Galactose oxidase</fullName>
    </recommendedName>
</protein>
<evidence type="ECO:0008006" key="7">
    <source>
        <dbReference type="Google" id="ProtNLM"/>
    </source>
</evidence>
<keyword evidence="2" id="KW-0677">Repeat</keyword>
<feature type="compositionally biased region" description="Polar residues" evidence="3">
    <location>
        <begin position="789"/>
        <end position="799"/>
    </location>
</feature>
<gene>
    <name evidence="5" type="ORF">I306_02300</name>
</gene>
<proteinExistence type="predicted"/>
<feature type="region of interest" description="Disordered" evidence="3">
    <location>
        <begin position="1116"/>
        <end position="1137"/>
    </location>
</feature>
<feature type="region of interest" description="Disordered" evidence="3">
    <location>
        <begin position="943"/>
        <end position="962"/>
    </location>
</feature>
<feature type="region of interest" description="Disordered" evidence="3">
    <location>
        <begin position="771"/>
        <end position="799"/>
    </location>
</feature>
<evidence type="ECO:0000256" key="1">
    <source>
        <dbReference type="ARBA" id="ARBA00022441"/>
    </source>
</evidence>
<dbReference type="PANTHER" id="PTHR46093">
    <property type="entry name" value="ACYL-COA-BINDING DOMAIN-CONTAINING PROTEIN 5"/>
    <property type="match status" value="1"/>
</dbReference>
<organism evidence="5 6">
    <name type="scientific">Cryptococcus gattii EJB2</name>
    <dbReference type="NCBI Taxonomy" id="1296103"/>
    <lineage>
        <taxon>Eukaryota</taxon>
        <taxon>Fungi</taxon>
        <taxon>Dikarya</taxon>
        <taxon>Basidiomycota</taxon>
        <taxon>Agaricomycotina</taxon>
        <taxon>Tremellomycetes</taxon>
        <taxon>Tremellales</taxon>
        <taxon>Cryptococcaceae</taxon>
        <taxon>Cryptococcus</taxon>
        <taxon>Cryptococcus gattii species complex</taxon>
    </lineage>
</organism>
<evidence type="ECO:0000256" key="2">
    <source>
        <dbReference type="ARBA" id="ARBA00022737"/>
    </source>
</evidence>
<feature type="signal peptide" evidence="4">
    <location>
        <begin position="1"/>
        <end position="19"/>
    </location>
</feature>
<feature type="compositionally biased region" description="Basic and acidic residues" evidence="3">
    <location>
        <begin position="1127"/>
        <end position="1137"/>
    </location>
</feature>
<dbReference type="Gene3D" id="2.120.10.80">
    <property type="entry name" value="Kelch-type beta propeller"/>
    <property type="match status" value="2"/>
</dbReference>
<evidence type="ECO:0000313" key="5">
    <source>
        <dbReference type="EMBL" id="KIR80843.1"/>
    </source>
</evidence>
<keyword evidence="1" id="KW-0880">Kelch repeat</keyword>
<accession>A0ABR5BZB0</accession>
<dbReference type="SUPFAM" id="SSF50965">
    <property type="entry name" value="Galactose oxidase, central domain"/>
    <property type="match status" value="1"/>
</dbReference>
<name>A0ABR5BZB0_9TREE</name>
<evidence type="ECO:0000256" key="4">
    <source>
        <dbReference type="SAM" id="SignalP"/>
    </source>
</evidence>
<keyword evidence="6" id="KW-1185">Reference proteome</keyword>
<dbReference type="InterPro" id="IPR011043">
    <property type="entry name" value="Gal_Oxase/kelch_b-propeller"/>
</dbReference>
<dbReference type="Pfam" id="PF24681">
    <property type="entry name" value="Kelch_KLHDC2_KLHL20_DRC7"/>
    <property type="match status" value="1"/>
</dbReference>
<feature type="compositionally biased region" description="Polar residues" evidence="3">
    <location>
        <begin position="943"/>
        <end position="960"/>
    </location>
</feature>
<feature type="chain" id="PRO_5045439664" description="Galactose oxidase" evidence="4">
    <location>
        <begin position="20"/>
        <end position="1137"/>
    </location>
</feature>
<dbReference type="EMBL" id="KN848630">
    <property type="protein sequence ID" value="KIR80843.1"/>
    <property type="molecule type" value="Genomic_DNA"/>
</dbReference>
<feature type="region of interest" description="Disordered" evidence="3">
    <location>
        <begin position="482"/>
        <end position="506"/>
    </location>
</feature>
<keyword evidence="4" id="KW-0732">Signal</keyword>
<evidence type="ECO:0000313" key="6">
    <source>
        <dbReference type="Proteomes" id="UP000054272"/>
    </source>
</evidence>
<feature type="region of interest" description="Disordered" evidence="3">
    <location>
        <begin position="1073"/>
        <end position="1099"/>
    </location>
</feature>
<dbReference type="PANTHER" id="PTHR46093:SF3">
    <property type="entry name" value="ACYL-COA-BINDING DOMAIN-CONTAINING PROTEIN 4"/>
    <property type="match status" value="1"/>
</dbReference>
<sequence length="1137" mass="123509">MLIPVYIAALSLIYAPILARTQASPSTQIPSSRWGHACNYLPSPPTLVIHGGKTDPDSVYSYSSAPNVGSTLFLALNSTFFASSASFIEVESPPGPALVWHTISPFAHSGGTWQTLSFGGDSGISSQPSQSSNNSAWLDSFDLQNYSNPQYTNQPENWGSQPSNRIYHSAVTGIDGEVYITGGLKNDGSNTAFADVYLFDSSQSRFAPLQSLQDCIYHHTSIMLRNNSILVLGGAFISHITSNVEVFPYTKLRRLDLSPNFASDWIEVAIGGDAPQGRRGATATLSHNRDKVILLGGASSNLQTVYDEIWTLDLNTLTWEKIVADGTDYPAIPSSNSSTIPIDSGDSGAQSHPLTVPLVIGLIIGSIGLAGTSLAICLCWARRRTRPNKVYDDDASYASSPRSRQFIRIRRHSPVEEGGPELMDKMKNEKGTKDHKEVENLRAQEGTLSAVRAFGLGVGAVGRGFSSISSRIRGSHWDPRPYSEITDDSLNDAQDTPHPPTPARRMGKGIRLLAPSLKRDKSVYYSPSNTVHVTSVAQDNRIDMFSDEDSMKSEHHLRDPGYFQGLSDKEAGVLRSHTGKWYSPNGNNAVEGKRVGAALPVLSHTEGGPIPQSSVTNANRFNCSHYESLQYRLPNFMPCEPLEFSEISNAFLIPRHGSLRSNPHSVHIHGSLTPHNLNAKPDCFGQDPHVGTENQPSPTTHPPLHRNGSLFKRMAEASASVLLGRRSSQASGHSPVKQLEIRDPAPQPTLWPVLSQDQLCPLVIATPSSVAHGNKQHSPAGWMDGVSQGPLSNDSHGSNLSSLTSFRSIRDKIIAQKEETPERIETFGIIEKSDPGGPREPQVAGLNHLERRESNEIICASKKGHDERDRFASKQEASREGCEATVLMDSLAFEPRALDLSLNAIVNPDKVMDSLAILNTAKSLDSESITEIECGLSDSPSQSCRKNLNLKETTPGTTRTDLLKPPQKYVSPVRVGSSPDSCITSAARAGRRPVREVVNSINKRGGNAPMGFFAPRSFYSPALGRSPGRMRVHPGPLSKTANSSEDAGHSDMCSTFVGSESEYISQSMCLRSNPTTSEGSLAPRETSIIPKHRETSPGQVRVKTMWEMIRREGTLRIANPSEAGVPESKKPISDLYS</sequence>
<dbReference type="Proteomes" id="UP000054272">
    <property type="component" value="Unassembled WGS sequence"/>
</dbReference>
<dbReference type="InterPro" id="IPR015915">
    <property type="entry name" value="Kelch-typ_b-propeller"/>
</dbReference>
<feature type="region of interest" description="Disordered" evidence="3">
    <location>
        <begin position="680"/>
        <end position="707"/>
    </location>
</feature>
<reference evidence="5 6" key="1">
    <citation type="submission" date="2015-01" db="EMBL/GenBank/DDBJ databases">
        <title>The Genome Sequence of Cryptococcus gattii EJB2.</title>
        <authorList>
            <consortium name="The Broad Institute Genomics Platform"/>
            <person name="Cuomo C."/>
            <person name="Litvintseva A."/>
            <person name="Chen Y."/>
            <person name="Heitman J."/>
            <person name="Sun S."/>
            <person name="Springer D."/>
            <person name="Dromer F."/>
            <person name="Young S."/>
            <person name="Zeng Q."/>
            <person name="Gargeya S."/>
            <person name="Abouelleil A."/>
            <person name="Alvarado L."/>
            <person name="Chapman S.B."/>
            <person name="Gainer-Dewar J."/>
            <person name="Goldberg J."/>
            <person name="Griggs A."/>
            <person name="Gujja S."/>
            <person name="Hansen M."/>
            <person name="Howarth C."/>
            <person name="Imamovic A."/>
            <person name="Larimer J."/>
            <person name="Murphy C."/>
            <person name="Naylor J."/>
            <person name="Pearson M."/>
            <person name="Priest M."/>
            <person name="Roberts A."/>
            <person name="Saif S."/>
            <person name="Shea T."/>
            <person name="Sykes S."/>
            <person name="Wortman J."/>
            <person name="Nusbaum C."/>
            <person name="Birren B."/>
        </authorList>
    </citation>
    <scope>NUCLEOTIDE SEQUENCE [LARGE SCALE GENOMIC DNA]</scope>
    <source>
        <strain evidence="5 6">EJB2</strain>
    </source>
</reference>
<evidence type="ECO:0000256" key="3">
    <source>
        <dbReference type="SAM" id="MobiDB-lite"/>
    </source>
</evidence>